<dbReference type="KEGG" id="hhk:HH1059_04950"/>
<sequence>MPDKPRKSPKAPSWGTRLAALFYDFLLTISVLVIGTLIYVMGSHYITSSEEVSPGDPVLRIYLAAILYLFFVGFWMHDGATLGMRAWKLNIVNSDGHRPSLRQASIRFFLAIISWLAAGGGFLWALFDPERRTFHDRFAGTWLIQRDEE</sequence>
<accession>A0A0X8X7V2</accession>
<dbReference type="InterPro" id="IPR010432">
    <property type="entry name" value="RDD"/>
</dbReference>
<dbReference type="RefSeq" id="WP_096407883.1">
    <property type="nucleotide sequence ID" value="NZ_AP017372.2"/>
</dbReference>
<keyword evidence="2" id="KW-1003">Cell membrane</keyword>
<comment type="subcellular location">
    <subcellularLocation>
        <location evidence="1">Cell membrane</location>
        <topology evidence="1">Multi-pass membrane protein</topology>
    </subcellularLocation>
</comment>
<evidence type="ECO:0000313" key="9">
    <source>
        <dbReference type="Proteomes" id="UP000218890"/>
    </source>
</evidence>
<evidence type="ECO:0000313" key="8">
    <source>
        <dbReference type="EMBL" id="BAU57179.2"/>
    </source>
</evidence>
<organism evidence="8 9">
    <name type="scientific">Halorhodospira halochloris</name>
    <name type="common">Ectothiorhodospira halochloris</name>
    <dbReference type="NCBI Taxonomy" id="1052"/>
    <lineage>
        <taxon>Bacteria</taxon>
        <taxon>Pseudomonadati</taxon>
        <taxon>Pseudomonadota</taxon>
        <taxon>Gammaproteobacteria</taxon>
        <taxon>Chromatiales</taxon>
        <taxon>Ectothiorhodospiraceae</taxon>
        <taxon>Halorhodospira</taxon>
    </lineage>
</organism>
<gene>
    <name evidence="8" type="ORF">HH1059_04950</name>
</gene>
<keyword evidence="4 6" id="KW-1133">Transmembrane helix</keyword>
<dbReference type="InterPro" id="IPR051791">
    <property type="entry name" value="Pra-immunoreactive"/>
</dbReference>
<evidence type="ECO:0000259" key="7">
    <source>
        <dbReference type="Pfam" id="PF06271"/>
    </source>
</evidence>
<evidence type="ECO:0000256" key="2">
    <source>
        <dbReference type="ARBA" id="ARBA00022475"/>
    </source>
</evidence>
<reference evidence="8" key="1">
    <citation type="submission" date="2016-02" db="EMBL/GenBank/DDBJ databases">
        <title>Halorhodospira halochloris DSM-1059 complete genome, version 2.</title>
        <authorList>
            <person name="Tsukatani Y."/>
        </authorList>
    </citation>
    <scope>NUCLEOTIDE SEQUENCE</scope>
    <source>
        <strain evidence="8">DSM 1059</strain>
    </source>
</reference>
<dbReference type="EMBL" id="AP017372">
    <property type="protein sequence ID" value="BAU57179.2"/>
    <property type="molecule type" value="Genomic_DNA"/>
</dbReference>
<keyword evidence="5 6" id="KW-0472">Membrane</keyword>
<dbReference type="Proteomes" id="UP000218890">
    <property type="component" value="Chromosome"/>
</dbReference>
<evidence type="ECO:0000256" key="4">
    <source>
        <dbReference type="ARBA" id="ARBA00022989"/>
    </source>
</evidence>
<feature type="domain" description="RDD" evidence="7">
    <location>
        <begin position="12"/>
        <end position="140"/>
    </location>
</feature>
<dbReference type="PANTHER" id="PTHR36115">
    <property type="entry name" value="PROLINE-RICH ANTIGEN HOMOLOG-RELATED"/>
    <property type="match status" value="1"/>
</dbReference>
<evidence type="ECO:0000256" key="6">
    <source>
        <dbReference type="SAM" id="Phobius"/>
    </source>
</evidence>
<keyword evidence="9" id="KW-1185">Reference proteome</keyword>
<evidence type="ECO:0000256" key="1">
    <source>
        <dbReference type="ARBA" id="ARBA00004651"/>
    </source>
</evidence>
<feature type="transmembrane region" description="Helical" evidence="6">
    <location>
        <begin position="21"/>
        <end position="41"/>
    </location>
</feature>
<evidence type="ECO:0000256" key="3">
    <source>
        <dbReference type="ARBA" id="ARBA00022692"/>
    </source>
</evidence>
<dbReference type="Pfam" id="PF06271">
    <property type="entry name" value="RDD"/>
    <property type="match status" value="1"/>
</dbReference>
<feature type="transmembrane region" description="Helical" evidence="6">
    <location>
        <begin position="61"/>
        <end position="87"/>
    </location>
</feature>
<dbReference type="PANTHER" id="PTHR36115:SF10">
    <property type="entry name" value="RDD DOMAIN-CONTAINING PROTEIN"/>
    <property type="match status" value="1"/>
</dbReference>
<dbReference type="AlphaFoldDB" id="A0A0X8X7V2"/>
<keyword evidence="3 6" id="KW-0812">Transmembrane</keyword>
<dbReference type="OrthoDB" id="9793824at2"/>
<protein>
    <submittedName>
        <fullName evidence="8">Predicted transmembrane protein</fullName>
    </submittedName>
</protein>
<proteinExistence type="predicted"/>
<dbReference type="GO" id="GO:0005886">
    <property type="term" value="C:plasma membrane"/>
    <property type="evidence" value="ECO:0007669"/>
    <property type="project" value="UniProtKB-SubCell"/>
</dbReference>
<evidence type="ECO:0000256" key="5">
    <source>
        <dbReference type="ARBA" id="ARBA00023136"/>
    </source>
</evidence>
<feature type="transmembrane region" description="Helical" evidence="6">
    <location>
        <begin position="108"/>
        <end position="127"/>
    </location>
</feature>
<name>A0A0X8X7V2_HALHR</name>